<dbReference type="InterPro" id="IPR039772">
    <property type="entry name" value="Bin3-like"/>
</dbReference>
<dbReference type="PROSITE" id="PS51515">
    <property type="entry name" value="BIN3_SAM"/>
    <property type="match status" value="1"/>
</dbReference>
<sequence length="1051" mass="117623">MSSELGVERPTTLPLPEPQEARRVHFGEVNSIFIRDGRTETSANLTRDPDFRPKRSRSASFSAGEFRYGNKRRKKYRVLPSKFLLGGNITDPLNLGSLDKEEASQLGLVEGSGGATAKKSDAVRVLIPPNINDPLNLDVSSENEDSLNDALQRQLRRKRRSRKRKRRLSEPSGELRESIGCEPLRSESLEECQTAYSESEVFTPISEVFPKFSVDKLQPLSVDTDLAVPTIVREDQQKEPLGQQPPTTPTNKPSTSGFQRPAFKKQRSKSDNKIVSPVIPQPGVDRKRHPSHSRHNAEQPHLSQQNLKLPKKFNPKNELFQYGNYNKYYGYRNPDMTPDMRLNYLRREWFEGKDVLDVGCNIGHITLTIARDFNPKSVVGVDIDKKLVNIAQKNIKHYMQKGNMEENNFPKSMKLLYGPLKPQIPVEGGRRFPYNVKFTHANYVLESNELLETVRPEFDVIMCLSITKWVHLNWGDSGLKRFFRRIFYNLRPGGRLVLEPQGWPSYNKRKKLTMRIFENYKNIRLFPDKFNDYLLHEVGFSTSEKIITPQHSSRGFQRPIIVYTKAGVTSKLKVVPLARKPQDASTKRDHHQQGNEKNAVYSKETNLLTISCENNGSKGSLLTTKCENITKETSSVTMCENDGMQESVSVLECQKVSSQENLMDIDCENNSTKDSQLDAGCENYSTIEKASLSRSVNVGIEETLMVVKSENNSSKANFLASSCNSGGMKKASETNCETFGSKENSMVNECVYNSTKDSLIDTGRENDSANKNASVTKCKEDAKLNSMVINCKNDDTKAISSAAKGQNEVSNSQNDSCKNGDFDLTNKNAQGHRSPNSKACGVRVVPLDCVANNLCNSNKSTSRDMRGLDSNKGSGDIVCDKFSKRSPSTSSDDNSYNSLTHSTSDTLVQCVVNLSSSSSPSTDVADLSSSKICTKTEATSKAELQTFENNSKSDNVERKDSNKFERDRQTFSSSDTSRTSLGSENSRSSSSSTHETILKPCETRDTVCEMLEKKPRETRPEVCELSGKRDLGEDSKNATLLPTKEIISPDK</sequence>
<name>A0AAN8WS85_HALRR</name>
<dbReference type="AlphaFoldDB" id="A0AAN8WS85"/>
<dbReference type="GO" id="GO:0040031">
    <property type="term" value="P:snRNA modification"/>
    <property type="evidence" value="ECO:0007669"/>
    <property type="project" value="TreeGrafter"/>
</dbReference>
<evidence type="ECO:0000256" key="6">
    <source>
        <dbReference type="RuleBase" id="RU367087"/>
    </source>
</evidence>
<dbReference type="PANTHER" id="PTHR12315">
    <property type="entry name" value="BICOID-INTERACTING PROTEIN RELATED"/>
    <property type="match status" value="1"/>
</dbReference>
<dbReference type="InterPro" id="IPR010675">
    <property type="entry name" value="Bin3_C"/>
</dbReference>
<feature type="compositionally biased region" description="Basic and acidic residues" evidence="7">
    <location>
        <begin position="1011"/>
        <end position="1036"/>
    </location>
</feature>
<evidence type="ECO:0000313" key="9">
    <source>
        <dbReference type="EMBL" id="KAK7065375.1"/>
    </source>
</evidence>
<feature type="region of interest" description="Disordered" evidence="7">
    <location>
        <begin position="39"/>
        <end position="63"/>
    </location>
</feature>
<keyword evidence="4 5" id="KW-0949">S-adenosyl-L-methionine</keyword>
<keyword evidence="2 6" id="KW-0489">Methyltransferase</keyword>
<dbReference type="CDD" id="cd02440">
    <property type="entry name" value="AdoMet_MTases"/>
    <property type="match status" value="1"/>
</dbReference>
<dbReference type="GO" id="GO:0017069">
    <property type="term" value="F:snRNA binding"/>
    <property type="evidence" value="ECO:0007669"/>
    <property type="project" value="TreeGrafter"/>
</dbReference>
<feature type="compositionally biased region" description="Polar residues" evidence="7">
    <location>
        <begin position="825"/>
        <end position="837"/>
    </location>
</feature>
<dbReference type="EMBL" id="JAXCGZ010020799">
    <property type="protein sequence ID" value="KAK7065375.1"/>
    <property type="molecule type" value="Genomic_DNA"/>
</dbReference>
<gene>
    <name evidence="9" type="ORF">SK128_002908</name>
</gene>
<feature type="region of interest" description="Disordered" evidence="7">
    <location>
        <begin position="234"/>
        <end position="310"/>
    </location>
</feature>
<feature type="compositionally biased region" description="Polar residues" evidence="7">
    <location>
        <begin position="944"/>
        <end position="953"/>
    </location>
</feature>
<keyword evidence="3 6" id="KW-0808">Transferase</keyword>
<evidence type="ECO:0000313" key="10">
    <source>
        <dbReference type="Proteomes" id="UP001381693"/>
    </source>
</evidence>
<dbReference type="GO" id="GO:0032259">
    <property type="term" value="P:methylation"/>
    <property type="evidence" value="ECO:0007669"/>
    <property type="project" value="UniProtKB-KW"/>
</dbReference>
<feature type="compositionally biased region" description="Polar residues" evidence="7">
    <location>
        <begin position="803"/>
        <end position="817"/>
    </location>
</feature>
<dbReference type="InterPro" id="IPR029063">
    <property type="entry name" value="SAM-dependent_MTases_sf"/>
</dbReference>
<evidence type="ECO:0000256" key="1">
    <source>
        <dbReference type="ARBA" id="ARBA00008361"/>
    </source>
</evidence>
<feature type="region of interest" description="Disordered" evidence="7">
    <location>
        <begin position="802"/>
        <end position="837"/>
    </location>
</feature>
<comment type="similarity">
    <text evidence="1 6">Belongs to the methyltransferase superfamily.</text>
</comment>
<dbReference type="GO" id="GO:0008173">
    <property type="term" value="F:RNA methyltransferase activity"/>
    <property type="evidence" value="ECO:0007669"/>
    <property type="project" value="UniProtKB-UniRule"/>
</dbReference>
<dbReference type="Pfam" id="PF13649">
    <property type="entry name" value="Methyltransf_25"/>
    <property type="match status" value="1"/>
</dbReference>
<accession>A0AAN8WS85</accession>
<dbReference type="Gene3D" id="3.40.50.150">
    <property type="entry name" value="Vaccinia Virus protein VP39"/>
    <property type="match status" value="1"/>
</dbReference>
<dbReference type="PANTHER" id="PTHR12315:SF0">
    <property type="entry name" value="7SK SNRNA METHYLPHOSPHATE CAPPING ENZYME"/>
    <property type="match status" value="1"/>
</dbReference>
<dbReference type="Pfam" id="PF06859">
    <property type="entry name" value="Bin3"/>
    <property type="match status" value="1"/>
</dbReference>
<dbReference type="Proteomes" id="UP001381693">
    <property type="component" value="Unassembled WGS sequence"/>
</dbReference>
<reference evidence="9 10" key="1">
    <citation type="submission" date="2023-11" db="EMBL/GenBank/DDBJ databases">
        <title>Halocaridina rubra genome assembly.</title>
        <authorList>
            <person name="Smith C."/>
        </authorList>
    </citation>
    <scope>NUCLEOTIDE SEQUENCE [LARGE SCALE GENOMIC DNA]</scope>
    <source>
        <strain evidence="9">EP-1</strain>
        <tissue evidence="9">Whole</tissue>
    </source>
</reference>
<feature type="region of interest" description="Disordered" evidence="7">
    <location>
        <begin position="944"/>
        <end position="998"/>
    </location>
</feature>
<feature type="region of interest" description="Disordered" evidence="7">
    <location>
        <begin position="134"/>
        <end position="181"/>
    </location>
</feature>
<evidence type="ECO:0000256" key="7">
    <source>
        <dbReference type="SAM" id="MobiDB-lite"/>
    </source>
</evidence>
<evidence type="ECO:0000256" key="4">
    <source>
        <dbReference type="ARBA" id="ARBA00022691"/>
    </source>
</evidence>
<dbReference type="InterPro" id="IPR041698">
    <property type="entry name" value="Methyltransf_25"/>
</dbReference>
<dbReference type="FunFam" id="3.40.50.150:FF:000083">
    <property type="entry name" value="7SK snRNA methylphosphate capping enzyme"/>
    <property type="match status" value="1"/>
</dbReference>
<dbReference type="GO" id="GO:0008171">
    <property type="term" value="F:O-methyltransferase activity"/>
    <property type="evidence" value="ECO:0007669"/>
    <property type="project" value="UniProtKB-UniRule"/>
</dbReference>
<evidence type="ECO:0000256" key="5">
    <source>
        <dbReference type="PROSITE-ProRule" id="PRU00848"/>
    </source>
</evidence>
<feature type="region of interest" description="Disordered" evidence="7">
    <location>
        <begin position="1011"/>
        <end position="1051"/>
    </location>
</feature>
<feature type="domain" description="Bin3-type SAM" evidence="8">
    <location>
        <begin position="339"/>
        <end position="568"/>
    </location>
</feature>
<keyword evidence="10" id="KW-1185">Reference proteome</keyword>
<feature type="compositionally biased region" description="Low complexity" evidence="7">
    <location>
        <begin position="970"/>
        <end position="992"/>
    </location>
</feature>
<evidence type="ECO:0000256" key="2">
    <source>
        <dbReference type="ARBA" id="ARBA00022603"/>
    </source>
</evidence>
<comment type="caution">
    <text evidence="9">The sequence shown here is derived from an EMBL/GenBank/DDBJ whole genome shotgun (WGS) entry which is preliminary data.</text>
</comment>
<dbReference type="SUPFAM" id="SSF53335">
    <property type="entry name" value="S-adenosyl-L-methionine-dependent methyltransferases"/>
    <property type="match status" value="1"/>
</dbReference>
<proteinExistence type="inferred from homology"/>
<protein>
    <recommendedName>
        <fullName evidence="6">RNA methyltransferase</fullName>
        <ecNumber evidence="6">2.1.1.-</ecNumber>
    </recommendedName>
</protein>
<organism evidence="9 10">
    <name type="scientific">Halocaridina rubra</name>
    <name type="common">Hawaiian red shrimp</name>
    <dbReference type="NCBI Taxonomy" id="373956"/>
    <lineage>
        <taxon>Eukaryota</taxon>
        <taxon>Metazoa</taxon>
        <taxon>Ecdysozoa</taxon>
        <taxon>Arthropoda</taxon>
        <taxon>Crustacea</taxon>
        <taxon>Multicrustacea</taxon>
        <taxon>Malacostraca</taxon>
        <taxon>Eumalacostraca</taxon>
        <taxon>Eucarida</taxon>
        <taxon>Decapoda</taxon>
        <taxon>Pleocyemata</taxon>
        <taxon>Caridea</taxon>
        <taxon>Atyoidea</taxon>
        <taxon>Atyidae</taxon>
        <taxon>Halocaridina</taxon>
    </lineage>
</organism>
<evidence type="ECO:0000259" key="8">
    <source>
        <dbReference type="PROSITE" id="PS51515"/>
    </source>
</evidence>
<feature type="compositionally biased region" description="Basic and acidic residues" evidence="7">
    <location>
        <begin position="954"/>
        <end position="969"/>
    </location>
</feature>
<feature type="compositionally biased region" description="Basic residues" evidence="7">
    <location>
        <begin position="154"/>
        <end position="167"/>
    </location>
</feature>
<dbReference type="InterPro" id="IPR024160">
    <property type="entry name" value="BIN3_SAM-bd_dom"/>
</dbReference>
<dbReference type="EC" id="2.1.1.-" evidence="6"/>
<evidence type="ECO:0000256" key="3">
    <source>
        <dbReference type="ARBA" id="ARBA00022679"/>
    </source>
</evidence>